<evidence type="ECO:0000313" key="3">
    <source>
        <dbReference type="Proteomes" id="UP000474565"/>
    </source>
</evidence>
<dbReference type="Pfam" id="PF12762">
    <property type="entry name" value="DDE_Tnp_IS1595"/>
    <property type="match status" value="1"/>
</dbReference>
<protein>
    <submittedName>
        <fullName evidence="2">IS1595 family transposase</fullName>
    </submittedName>
</protein>
<evidence type="ECO:0000313" key="2">
    <source>
        <dbReference type="EMBL" id="MYM82633.1"/>
    </source>
</evidence>
<accession>A0A6L8MI86</accession>
<dbReference type="SMART" id="SM01126">
    <property type="entry name" value="DDE_Tnp_IS1595"/>
    <property type="match status" value="1"/>
</dbReference>
<dbReference type="Pfam" id="PF12760">
    <property type="entry name" value="Zn_ribbon_IS1595"/>
    <property type="match status" value="1"/>
</dbReference>
<sequence>MAQHWQRSSAARDYSLGHVDRLSDREIVDVLALWRWGTKGAQTCPSCGLVTDHKWRTRRNVWRCRSCEAEFSVTSGTIFAGHRIPLRTILKGFVLFANSAHSISADELMKHLGITQKTAWIFRGKLREALSATRPTFKLSGTIEADGMYLCGKPHKGNKRKKKDVDHIQEKIKNGKLAKKKLTKQEFLNIKKRQNRRVMISLRQIGGGKNQASHQGYAFITESENEIDATAIIRSYVEPGSIIMTDECPAYNSLVSYGYDHQSVQHSLEFCSSDGVNDNQCESFNSRLRRAEYGVFHSLRPQYLQSIADEFVWREDTRHLTNLERIGGLVHRVLSAGLSKFRGYYQRKDKRGKELRWLSLSKPIDGKFGVVGVVATS</sequence>
<dbReference type="Proteomes" id="UP000474565">
    <property type="component" value="Unassembled WGS sequence"/>
</dbReference>
<dbReference type="PANTHER" id="PTHR47163:SF2">
    <property type="entry name" value="SI:DKEY-17M8.2"/>
    <property type="match status" value="1"/>
</dbReference>
<gene>
    <name evidence="2" type="ORF">GTP44_11780</name>
</gene>
<proteinExistence type="predicted"/>
<dbReference type="InterPro" id="IPR024445">
    <property type="entry name" value="Tnp_ISXO2-like"/>
</dbReference>
<dbReference type="RefSeq" id="WP_161019574.1">
    <property type="nucleotide sequence ID" value="NZ_WWCP01000011.1"/>
</dbReference>
<reference evidence="2 3" key="1">
    <citation type="submission" date="2019-12" db="EMBL/GenBank/DDBJ databases">
        <title>Novel species isolated from a subtropical stream in China.</title>
        <authorList>
            <person name="Lu H."/>
        </authorList>
    </citation>
    <scope>NUCLEOTIDE SEQUENCE [LARGE SCALE GENOMIC DNA]</scope>
    <source>
        <strain evidence="2 3">FT50W</strain>
    </source>
</reference>
<dbReference type="InterPro" id="IPR053164">
    <property type="entry name" value="IS1016-like_transposase"/>
</dbReference>
<comment type="caution">
    <text evidence="2">The sequence shown here is derived from an EMBL/GenBank/DDBJ whole genome shotgun (WGS) entry which is preliminary data.</text>
</comment>
<dbReference type="AlphaFoldDB" id="A0A6L8MI86"/>
<organism evidence="2 3">
    <name type="scientific">Duganella lactea</name>
    <dbReference type="NCBI Taxonomy" id="2692173"/>
    <lineage>
        <taxon>Bacteria</taxon>
        <taxon>Pseudomonadati</taxon>
        <taxon>Pseudomonadota</taxon>
        <taxon>Betaproteobacteria</taxon>
        <taxon>Burkholderiales</taxon>
        <taxon>Oxalobacteraceae</taxon>
        <taxon>Telluria group</taxon>
        <taxon>Duganella</taxon>
    </lineage>
</organism>
<dbReference type="EMBL" id="WWCP01000011">
    <property type="protein sequence ID" value="MYM82633.1"/>
    <property type="molecule type" value="Genomic_DNA"/>
</dbReference>
<dbReference type="PANTHER" id="PTHR47163">
    <property type="entry name" value="DDE_TNP_IS1595 DOMAIN-CONTAINING PROTEIN"/>
    <property type="match status" value="1"/>
</dbReference>
<name>A0A6L8MI86_9BURK</name>
<dbReference type="InterPro" id="IPR024442">
    <property type="entry name" value="Transposase_Zn_ribbon"/>
</dbReference>
<feature type="domain" description="ISXO2-like transposase" evidence="1">
    <location>
        <begin position="138"/>
        <end position="316"/>
    </location>
</feature>
<dbReference type="NCBIfam" id="NF033547">
    <property type="entry name" value="transpos_IS1595"/>
    <property type="match status" value="1"/>
</dbReference>
<evidence type="ECO:0000259" key="1">
    <source>
        <dbReference type="SMART" id="SM01126"/>
    </source>
</evidence>